<dbReference type="PANTHER" id="PTHR43097">
    <property type="entry name" value="GLUTAMINE-TRNA LIGASE"/>
    <property type="match status" value="1"/>
</dbReference>
<sequence length="578" mass="66262">MLSKGVCSLDDNLKKEIRKIALQNAVEHDGKTNDKVVLSKSLGTIPELKSNVKDAIPEIASIVSQVNGMSIEEQKTEIENNFPEILNVKEPMKEERVGLPPLEGAEQGKVVTRFTPAPNGYPHIGHAKAAIISEEYTKMYGGKLVLRFDDTNPEDTRLEYWAAIKVGLDWLGIKFDQEKNTSDDIELLYDKCVEMIKKNNAYVCTCKRDTISKNRREMMSCECSAGDVEQNEERWKQMFDKYKPGEAIVRFRGDMESKNTVMRDPVLFRINDARHPRLAEKYRVWPSYDFAVAVEDYTDDITHALRSKEYELRNELYHAILDALGMKHPKMLEFSRLEFKGMPVSKRVLRPLIDEGKVSWYDDPRLPTLEALKRRGITPEAIRKFTLSLSLTKADTLAPFDSLEAFNRKIVDGNSIRLFMVKDPRTLKISNLPSSSVELPNHPSNKMGTRKVMVGDSVFLSSEDVKDLKTGDQLRLMGLGNVKITSINSEITGEFTGDEHDVKFMKLQWVSEKNAQELKILIPQQLFVDDKFNEESLEEIQVYTEPHYLELKNDEEIQFVRFGYCRKDSSKQAIFTHK</sequence>
<evidence type="ECO:0000256" key="7">
    <source>
        <dbReference type="ARBA" id="ARBA00022917"/>
    </source>
</evidence>
<dbReference type="InterPro" id="IPR011035">
    <property type="entry name" value="Ribosomal_bL25/Gln-tRNA_synth"/>
</dbReference>
<dbReference type="PANTHER" id="PTHR43097:SF5">
    <property type="entry name" value="GLUTAMATE--TRNA LIGASE"/>
    <property type="match status" value="1"/>
</dbReference>
<dbReference type="InterPro" id="IPR050132">
    <property type="entry name" value="Gln/Glu-tRNA_Ligase"/>
</dbReference>
<protein>
    <recommendedName>
        <fullName evidence="10">Glutamate--tRNA ligase</fullName>
        <ecNumber evidence="10">6.1.1.17</ecNumber>
    </recommendedName>
    <alternativeName>
        <fullName evidence="10">Glutamyl-tRNA synthetase</fullName>
        <shortName evidence="10">GluRS</shortName>
    </alternativeName>
</protein>
<dbReference type="Pfam" id="PF03950">
    <property type="entry name" value="tRNA-synt_1c_C"/>
    <property type="match status" value="1"/>
</dbReference>
<keyword evidence="8 10" id="KW-0030">Aminoacyl-tRNA synthetase</keyword>
<dbReference type="SUPFAM" id="SSF50715">
    <property type="entry name" value="Ribosomal protein L25-like"/>
    <property type="match status" value="1"/>
</dbReference>
<keyword evidence="7 10" id="KW-0648">Protein biosynthesis</keyword>
<evidence type="ECO:0000259" key="11">
    <source>
        <dbReference type="Pfam" id="PF00749"/>
    </source>
</evidence>
<reference evidence="14" key="1">
    <citation type="journal article" date="2014" name="Genome Biol. Evol.">
        <title>Pangenome evidence for extensive interdomain horizontal transfer affecting lineage core and shell genes in uncultured planktonic thaumarchaeota and euryarchaeota.</title>
        <authorList>
            <person name="Deschamps P."/>
            <person name="Zivanovic Y."/>
            <person name="Moreira D."/>
            <person name="Rodriguez-Valera F."/>
            <person name="Lopez-Garcia P."/>
        </authorList>
    </citation>
    <scope>NUCLEOTIDE SEQUENCE</scope>
</reference>
<feature type="domain" description="Glutamyl/glutaminyl-tRNA synthetase class Ib anti-codon binding" evidence="12">
    <location>
        <begin position="417"/>
        <end position="494"/>
    </location>
</feature>
<evidence type="ECO:0000259" key="12">
    <source>
        <dbReference type="Pfam" id="PF03950"/>
    </source>
</evidence>
<evidence type="ECO:0000256" key="9">
    <source>
        <dbReference type="ARBA" id="ARBA00048351"/>
    </source>
</evidence>
<dbReference type="EC" id="6.1.1.17" evidence="10"/>
<dbReference type="PROSITE" id="PS00178">
    <property type="entry name" value="AA_TRNA_LIGASE_I"/>
    <property type="match status" value="1"/>
</dbReference>
<evidence type="ECO:0000256" key="3">
    <source>
        <dbReference type="ARBA" id="ARBA00022490"/>
    </source>
</evidence>
<dbReference type="GO" id="GO:0043604">
    <property type="term" value="P:amide biosynthetic process"/>
    <property type="evidence" value="ECO:0007669"/>
    <property type="project" value="TreeGrafter"/>
</dbReference>
<organism evidence="14">
    <name type="scientific">uncultured marine thaumarchaeote KM3_81_E07</name>
    <dbReference type="NCBI Taxonomy" id="1456300"/>
    <lineage>
        <taxon>Archaea</taxon>
        <taxon>Nitrososphaerota</taxon>
        <taxon>environmental samples</taxon>
    </lineage>
</organism>
<keyword evidence="4 10" id="KW-0436">Ligase</keyword>
<comment type="function">
    <text evidence="10">Catalyzes the attachment of glutamate to tRNA(Glu) in a two-step reaction: glutamate is first activated by ATP to form Glu-AMP and then transferred to the acceptor end of tRNA(Glu).</text>
</comment>
<evidence type="ECO:0000256" key="6">
    <source>
        <dbReference type="ARBA" id="ARBA00022840"/>
    </source>
</evidence>
<evidence type="ECO:0000256" key="5">
    <source>
        <dbReference type="ARBA" id="ARBA00022741"/>
    </source>
</evidence>
<comment type="similarity">
    <text evidence="2 10">Belongs to the class-I aminoacyl-tRNA synthetase family. Glutamate--tRNA ligase type 2 subfamily.</text>
</comment>
<keyword evidence="6 10" id="KW-0067">ATP-binding</keyword>
<dbReference type="Pfam" id="PF00749">
    <property type="entry name" value="tRNA-synt_1c"/>
    <property type="match status" value="1"/>
</dbReference>
<feature type="domain" description="tRNA synthetases class I (E and Q) anti-codon binding" evidence="13">
    <location>
        <begin position="506"/>
        <end position="568"/>
    </location>
</feature>
<evidence type="ECO:0000256" key="2">
    <source>
        <dbReference type="ARBA" id="ARBA00008927"/>
    </source>
</evidence>
<dbReference type="SUPFAM" id="SSF52374">
    <property type="entry name" value="Nucleotidylyl transferase"/>
    <property type="match status" value="1"/>
</dbReference>
<dbReference type="GO" id="GO:0006424">
    <property type="term" value="P:glutamyl-tRNA aminoacylation"/>
    <property type="evidence" value="ECO:0007669"/>
    <property type="project" value="UniProtKB-UniRule"/>
</dbReference>
<dbReference type="HAMAP" id="MF_02076">
    <property type="entry name" value="Glu_tRNA_synth_type2"/>
    <property type="match status" value="1"/>
</dbReference>
<proteinExistence type="inferred from homology"/>
<comment type="caution">
    <text evidence="10">Lacks conserved residue(s) required for the propagation of feature annotation.</text>
</comment>
<evidence type="ECO:0000259" key="13">
    <source>
        <dbReference type="Pfam" id="PF20974"/>
    </source>
</evidence>
<feature type="domain" description="Glutamyl/glutaminyl-tRNA synthetase class Ib catalytic" evidence="11">
    <location>
        <begin position="109"/>
        <end position="409"/>
    </location>
</feature>
<dbReference type="InterPro" id="IPR004526">
    <property type="entry name" value="Glu-tRNA-synth_arc/euk"/>
</dbReference>
<dbReference type="GO" id="GO:0005524">
    <property type="term" value="F:ATP binding"/>
    <property type="evidence" value="ECO:0007669"/>
    <property type="project" value="UniProtKB-UniRule"/>
</dbReference>
<evidence type="ECO:0000313" key="14">
    <source>
        <dbReference type="EMBL" id="AIF18087.1"/>
    </source>
</evidence>
<dbReference type="NCBIfam" id="TIGR00463">
    <property type="entry name" value="gltX_arch"/>
    <property type="match status" value="1"/>
</dbReference>
<dbReference type="InterPro" id="IPR001412">
    <property type="entry name" value="aa-tRNA-synth_I_CS"/>
</dbReference>
<dbReference type="Gene3D" id="2.40.240.10">
    <property type="entry name" value="Ribosomal Protein L25, Chain P"/>
    <property type="match status" value="1"/>
</dbReference>
<dbReference type="InterPro" id="IPR049437">
    <property type="entry name" value="tRNA-synt_1c_C2"/>
</dbReference>
<name>A0A075HUK0_9ARCH</name>
<dbReference type="Gene3D" id="3.40.50.620">
    <property type="entry name" value="HUPs"/>
    <property type="match status" value="1"/>
</dbReference>
<dbReference type="GO" id="GO:0005829">
    <property type="term" value="C:cytosol"/>
    <property type="evidence" value="ECO:0007669"/>
    <property type="project" value="TreeGrafter"/>
</dbReference>
<evidence type="ECO:0000256" key="10">
    <source>
        <dbReference type="HAMAP-Rule" id="MF_02076"/>
    </source>
</evidence>
<dbReference type="InterPro" id="IPR020058">
    <property type="entry name" value="Glu/Gln-tRNA-synth_Ib_cat-dom"/>
</dbReference>
<evidence type="ECO:0000256" key="8">
    <source>
        <dbReference type="ARBA" id="ARBA00023146"/>
    </source>
</evidence>
<dbReference type="EMBL" id="KF901101">
    <property type="protein sequence ID" value="AIF18087.1"/>
    <property type="molecule type" value="Genomic_DNA"/>
</dbReference>
<dbReference type="InterPro" id="IPR020056">
    <property type="entry name" value="Rbsml_bL25/Gln-tRNA_synth_N"/>
</dbReference>
<dbReference type="InterPro" id="IPR014729">
    <property type="entry name" value="Rossmann-like_a/b/a_fold"/>
</dbReference>
<dbReference type="AlphaFoldDB" id="A0A075HUK0"/>
<accession>A0A075HUK0</accession>
<dbReference type="GO" id="GO:0004818">
    <property type="term" value="F:glutamate-tRNA ligase activity"/>
    <property type="evidence" value="ECO:0007669"/>
    <property type="project" value="UniProtKB-UniRule"/>
</dbReference>
<keyword evidence="5 10" id="KW-0547">Nucleotide-binding</keyword>
<dbReference type="Gene3D" id="2.40.240.100">
    <property type="match status" value="1"/>
</dbReference>
<dbReference type="NCBIfam" id="NF003169">
    <property type="entry name" value="PRK04156.1"/>
    <property type="match status" value="1"/>
</dbReference>
<dbReference type="GO" id="GO:0032991">
    <property type="term" value="C:protein-containing complex"/>
    <property type="evidence" value="ECO:0007669"/>
    <property type="project" value="UniProtKB-ARBA"/>
</dbReference>
<comment type="catalytic activity">
    <reaction evidence="9 10">
        <text>tRNA(Glu) + L-glutamate + ATP = L-glutamyl-tRNA(Glu) + AMP + diphosphate</text>
        <dbReference type="Rhea" id="RHEA:23540"/>
        <dbReference type="Rhea" id="RHEA-COMP:9663"/>
        <dbReference type="Rhea" id="RHEA-COMP:9680"/>
        <dbReference type="ChEBI" id="CHEBI:29985"/>
        <dbReference type="ChEBI" id="CHEBI:30616"/>
        <dbReference type="ChEBI" id="CHEBI:33019"/>
        <dbReference type="ChEBI" id="CHEBI:78442"/>
        <dbReference type="ChEBI" id="CHEBI:78520"/>
        <dbReference type="ChEBI" id="CHEBI:456215"/>
        <dbReference type="EC" id="6.1.1.17"/>
    </reaction>
</comment>
<dbReference type="InterPro" id="IPR020059">
    <property type="entry name" value="Glu/Gln-tRNA-synth_Ib_codon-bd"/>
</dbReference>
<evidence type="ECO:0000256" key="4">
    <source>
        <dbReference type="ARBA" id="ARBA00022598"/>
    </source>
</evidence>
<dbReference type="InterPro" id="IPR000924">
    <property type="entry name" value="Glu/Gln-tRNA-synth"/>
</dbReference>
<comment type="subcellular location">
    <subcellularLocation>
        <location evidence="1 10">Cytoplasm</location>
    </subcellularLocation>
</comment>
<gene>
    <name evidence="10 14" type="primary">gltX</name>
</gene>
<dbReference type="PRINTS" id="PR00987">
    <property type="entry name" value="TRNASYNTHGLU"/>
</dbReference>
<keyword evidence="3 10" id="KW-0963">Cytoplasm</keyword>
<dbReference type="Pfam" id="PF20974">
    <property type="entry name" value="tRNA-synt_1c_C2"/>
    <property type="match status" value="1"/>
</dbReference>
<evidence type="ECO:0000256" key="1">
    <source>
        <dbReference type="ARBA" id="ARBA00004496"/>
    </source>
</evidence>